<evidence type="ECO:0000256" key="1">
    <source>
        <dbReference type="SAM" id="MobiDB-lite"/>
    </source>
</evidence>
<evidence type="ECO:0000313" key="3">
    <source>
        <dbReference type="EMBL" id="AUX25650.1"/>
    </source>
</evidence>
<feature type="chain" id="PRO_5020735747" evidence="2">
    <location>
        <begin position="20"/>
        <end position="339"/>
    </location>
</feature>
<dbReference type="SUPFAM" id="SSF55486">
    <property type="entry name" value="Metalloproteases ('zincins'), catalytic domain"/>
    <property type="match status" value="1"/>
</dbReference>
<feature type="compositionally biased region" description="Gly residues" evidence="1">
    <location>
        <begin position="91"/>
        <end position="101"/>
    </location>
</feature>
<reference evidence="3 4" key="1">
    <citation type="submission" date="2015-09" db="EMBL/GenBank/DDBJ databases">
        <title>Sorangium comparison.</title>
        <authorList>
            <person name="Zaburannyi N."/>
            <person name="Bunk B."/>
            <person name="Overmann J."/>
            <person name="Mueller R."/>
        </authorList>
    </citation>
    <scope>NUCLEOTIDE SEQUENCE [LARGE SCALE GENOMIC DNA]</scope>
    <source>
        <strain evidence="3 4">So ceGT47</strain>
    </source>
</reference>
<feature type="signal peptide" evidence="2">
    <location>
        <begin position="1"/>
        <end position="19"/>
    </location>
</feature>
<evidence type="ECO:0000256" key="2">
    <source>
        <dbReference type="SAM" id="SignalP"/>
    </source>
</evidence>
<feature type="compositionally biased region" description="Gly residues" evidence="1">
    <location>
        <begin position="27"/>
        <end position="73"/>
    </location>
</feature>
<dbReference type="AlphaFoldDB" id="A0A4P2Q832"/>
<sequence>MRGRGALVAVLLCALAACSESPPDDSAGGGGTAPVGSGGAEPVGGGADPVGSGGAGPVGGAAPVGGGGAGGAGATSSSAAEGTTSSTATGTGDGGGGGGPEGACASVSEVPSELGLDPFYEKYVDAAGIPVISSEKTPDAALLRACSVVVRMLGHRDDVRQAMIANHTRLSVMAETEVTTDIPEHSDLYEAFPGTDWDTRARGLGATPARPASSCAEENVLCYPSDRYRGEDILVHEFSHAIAIMGIAFVEPTFNQELADAFRSALQAGKWADTYAATNKDEYWAEGVQAWFDTNLESIPPNGIHNEIDTRAELRDYDRPLHDLIARYFPDDAWRPTCP</sequence>
<proteinExistence type="predicted"/>
<organism evidence="3 4">
    <name type="scientific">Sorangium cellulosum</name>
    <name type="common">Polyangium cellulosum</name>
    <dbReference type="NCBI Taxonomy" id="56"/>
    <lineage>
        <taxon>Bacteria</taxon>
        <taxon>Pseudomonadati</taxon>
        <taxon>Myxococcota</taxon>
        <taxon>Polyangia</taxon>
        <taxon>Polyangiales</taxon>
        <taxon>Polyangiaceae</taxon>
        <taxon>Sorangium</taxon>
    </lineage>
</organism>
<feature type="compositionally biased region" description="Low complexity" evidence="1">
    <location>
        <begin position="74"/>
        <end position="90"/>
    </location>
</feature>
<name>A0A4P2Q832_SORCE</name>
<gene>
    <name evidence="3" type="ORF">SOCEGT47_061990</name>
</gene>
<dbReference type="Gene3D" id="3.40.390.10">
    <property type="entry name" value="Collagenase (Catalytic Domain)"/>
    <property type="match status" value="1"/>
</dbReference>
<feature type="region of interest" description="Disordered" evidence="1">
    <location>
        <begin position="21"/>
        <end position="109"/>
    </location>
</feature>
<protein>
    <submittedName>
        <fullName evidence="3">Uncharacterized protein</fullName>
    </submittedName>
</protein>
<keyword evidence="2" id="KW-0732">Signal</keyword>
<evidence type="ECO:0000313" key="4">
    <source>
        <dbReference type="Proteomes" id="UP000295781"/>
    </source>
</evidence>
<dbReference type="PROSITE" id="PS51257">
    <property type="entry name" value="PROKAR_LIPOPROTEIN"/>
    <property type="match status" value="1"/>
</dbReference>
<dbReference type="GO" id="GO:0008237">
    <property type="term" value="F:metallopeptidase activity"/>
    <property type="evidence" value="ECO:0007669"/>
    <property type="project" value="InterPro"/>
</dbReference>
<accession>A0A4P2Q832</accession>
<dbReference type="Proteomes" id="UP000295781">
    <property type="component" value="Chromosome"/>
</dbReference>
<dbReference type="EMBL" id="CP012670">
    <property type="protein sequence ID" value="AUX25650.1"/>
    <property type="molecule type" value="Genomic_DNA"/>
</dbReference>
<dbReference type="InterPro" id="IPR024079">
    <property type="entry name" value="MetalloPept_cat_dom_sf"/>
</dbReference>